<dbReference type="EMBL" id="VCAZ01000169">
    <property type="protein sequence ID" value="TTB56396.1"/>
    <property type="molecule type" value="Genomic_DNA"/>
</dbReference>
<protein>
    <submittedName>
        <fullName evidence="1">Uncharacterized protein</fullName>
    </submittedName>
</protein>
<comment type="caution">
    <text evidence="1">The sequence shown here is derived from an EMBL/GenBank/DDBJ whole genome shotgun (WGS) entry which is preliminary data.</text>
</comment>
<evidence type="ECO:0000313" key="1">
    <source>
        <dbReference type="EMBL" id="TTB56396.1"/>
    </source>
</evidence>
<evidence type="ECO:0000313" key="2">
    <source>
        <dbReference type="Proteomes" id="UP000319801"/>
    </source>
</evidence>
<keyword evidence="2" id="KW-1185">Reference proteome</keyword>
<dbReference type="Proteomes" id="UP000319801">
    <property type="component" value="Unassembled WGS sequence"/>
</dbReference>
<sequence>MKLRGLDYSTGSSGGARRVGRWLNGLAKVNEFGVRKRVFTGSWRDKRRPITAAITGTHLKGILTHQVTDDYLIQAEKEQVLGHQFSFLYDASKWLIIQEEAFAIKAYMQALLNGKELGARAGLHT</sequence>
<name>A0A556V9K9_BAGYA</name>
<dbReference type="AlphaFoldDB" id="A0A556V9K9"/>
<accession>A0A556V9K9</accession>
<proteinExistence type="predicted"/>
<organism evidence="1 2">
    <name type="scientific">Bagarius yarrelli</name>
    <name type="common">Goonch</name>
    <name type="synonym">Bagrus yarrelli</name>
    <dbReference type="NCBI Taxonomy" id="175774"/>
    <lineage>
        <taxon>Eukaryota</taxon>
        <taxon>Metazoa</taxon>
        <taxon>Chordata</taxon>
        <taxon>Craniata</taxon>
        <taxon>Vertebrata</taxon>
        <taxon>Euteleostomi</taxon>
        <taxon>Actinopterygii</taxon>
        <taxon>Neopterygii</taxon>
        <taxon>Teleostei</taxon>
        <taxon>Ostariophysi</taxon>
        <taxon>Siluriformes</taxon>
        <taxon>Sisoridae</taxon>
        <taxon>Sisorinae</taxon>
        <taxon>Bagarius</taxon>
    </lineage>
</organism>
<gene>
    <name evidence="1" type="ORF">Baya_14578</name>
</gene>
<reference evidence="1 2" key="1">
    <citation type="journal article" date="2019" name="Genome Biol. Evol.">
        <title>Whole-Genome Sequencing of the Giant Devil Catfish, Bagarius yarrelli.</title>
        <authorList>
            <person name="Jiang W."/>
            <person name="Lv Y."/>
            <person name="Cheng L."/>
            <person name="Yang K."/>
            <person name="Chao B."/>
            <person name="Wang X."/>
            <person name="Li Y."/>
            <person name="Pan X."/>
            <person name="You X."/>
            <person name="Zhang Y."/>
            <person name="Yang J."/>
            <person name="Li J."/>
            <person name="Zhang X."/>
            <person name="Liu S."/>
            <person name="Sun C."/>
            <person name="Yang J."/>
            <person name="Shi Q."/>
        </authorList>
    </citation>
    <scope>NUCLEOTIDE SEQUENCE [LARGE SCALE GENOMIC DNA]</scope>
    <source>
        <strain evidence="1">JWS20170419001</strain>
        <tissue evidence="1">Muscle</tissue>
    </source>
</reference>